<dbReference type="Pfam" id="PF13966">
    <property type="entry name" value="zf-RVT"/>
    <property type="match status" value="1"/>
</dbReference>
<evidence type="ECO:0000313" key="2">
    <source>
        <dbReference type="EMBL" id="KAJ8445327.1"/>
    </source>
</evidence>
<name>A0A9Q1KL94_9CARY</name>
<keyword evidence="3" id="KW-1185">Reference proteome</keyword>
<reference evidence="2" key="1">
    <citation type="submission" date="2022-04" db="EMBL/GenBank/DDBJ databases">
        <title>Carnegiea gigantea Genome sequencing and assembly v2.</title>
        <authorList>
            <person name="Copetti D."/>
            <person name="Sanderson M.J."/>
            <person name="Burquez A."/>
            <person name="Wojciechowski M.F."/>
        </authorList>
    </citation>
    <scope>NUCLEOTIDE SEQUENCE</scope>
    <source>
        <strain evidence="2">SGP5-SGP5p</strain>
        <tissue evidence="2">Aerial part</tissue>
    </source>
</reference>
<feature type="domain" description="Reverse transcriptase zinc-binding" evidence="1">
    <location>
        <begin position="206"/>
        <end position="247"/>
    </location>
</feature>
<dbReference type="Proteomes" id="UP001153076">
    <property type="component" value="Unassembled WGS sequence"/>
</dbReference>
<dbReference type="OrthoDB" id="1305421at2759"/>
<dbReference type="PANTHER" id="PTHR33116">
    <property type="entry name" value="REVERSE TRANSCRIPTASE ZINC-BINDING DOMAIN-CONTAINING PROTEIN-RELATED-RELATED"/>
    <property type="match status" value="1"/>
</dbReference>
<protein>
    <recommendedName>
        <fullName evidence="1">Reverse transcriptase zinc-binding domain-containing protein</fullName>
    </recommendedName>
</protein>
<evidence type="ECO:0000313" key="3">
    <source>
        <dbReference type="Proteomes" id="UP001153076"/>
    </source>
</evidence>
<sequence length="303" mass="34356">MPKDNGLRGQVLTEYYKSLLETQSCSRISVENEKSQMVFGGTNPVLQQQCLHTVGLKECTLPMKYLGVPIIASKLTKIECTILVDKITAKIHTWATRHISYAGRLILINNASIFILPTEVIEKLTKVCRNFLWNGTEEFQGPPHISWNQSCLPKNKGGLGLIDFAAWNKNTIAKLRKKMSYGCVGSMGDIYEEGTGRNTTLLLIAVGTRRNYVRFSSQIDAHCILCQQEEEDDQHLFFDCPFAQSIWKDIHLWWPIPMSAPTMEGRINSLLRLKGDNQSKNITYAICSAVIYNIWTARNFSIF</sequence>
<proteinExistence type="predicted"/>
<comment type="caution">
    <text evidence="2">The sequence shown here is derived from an EMBL/GenBank/DDBJ whole genome shotgun (WGS) entry which is preliminary data.</text>
</comment>
<accession>A0A9Q1KL94</accession>
<evidence type="ECO:0000259" key="1">
    <source>
        <dbReference type="Pfam" id="PF13966"/>
    </source>
</evidence>
<dbReference type="AlphaFoldDB" id="A0A9Q1KL94"/>
<organism evidence="2 3">
    <name type="scientific">Carnegiea gigantea</name>
    <dbReference type="NCBI Taxonomy" id="171969"/>
    <lineage>
        <taxon>Eukaryota</taxon>
        <taxon>Viridiplantae</taxon>
        <taxon>Streptophyta</taxon>
        <taxon>Embryophyta</taxon>
        <taxon>Tracheophyta</taxon>
        <taxon>Spermatophyta</taxon>
        <taxon>Magnoliopsida</taxon>
        <taxon>eudicotyledons</taxon>
        <taxon>Gunneridae</taxon>
        <taxon>Pentapetalae</taxon>
        <taxon>Caryophyllales</taxon>
        <taxon>Cactineae</taxon>
        <taxon>Cactaceae</taxon>
        <taxon>Cactoideae</taxon>
        <taxon>Echinocereeae</taxon>
        <taxon>Carnegiea</taxon>
    </lineage>
</organism>
<gene>
    <name evidence="2" type="ORF">Cgig2_010685</name>
</gene>
<dbReference type="InterPro" id="IPR026960">
    <property type="entry name" value="RVT-Znf"/>
</dbReference>
<dbReference type="EMBL" id="JAKOGI010000078">
    <property type="protein sequence ID" value="KAJ8445327.1"/>
    <property type="molecule type" value="Genomic_DNA"/>
</dbReference>
<dbReference type="PANTHER" id="PTHR33116:SF84">
    <property type="entry name" value="RNA-DIRECTED DNA POLYMERASE"/>
    <property type="match status" value="1"/>
</dbReference>